<dbReference type="PANTHER" id="PTHR36441">
    <property type="entry name" value="HYPOTHETICAL CYTOSOLIC PROTEIN"/>
    <property type="match status" value="1"/>
</dbReference>
<dbReference type="InterPro" id="IPR007546">
    <property type="entry name" value="DUF503"/>
</dbReference>
<dbReference type="AlphaFoldDB" id="A0A124FG56"/>
<dbReference type="Proteomes" id="UP000058636">
    <property type="component" value="Unassembled WGS sequence"/>
</dbReference>
<dbReference type="Pfam" id="PF04456">
    <property type="entry name" value="DUF503"/>
    <property type="match status" value="1"/>
</dbReference>
<dbReference type="Gene3D" id="3.30.70.1120">
    <property type="entry name" value="TT1725-like"/>
    <property type="match status" value="1"/>
</dbReference>
<protein>
    <submittedName>
        <fullName evidence="1">Uncharacterized protein</fullName>
    </submittedName>
</protein>
<proteinExistence type="predicted"/>
<dbReference type="InterPro" id="IPR036746">
    <property type="entry name" value="TT1725-like_sf"/>
</dbReference>
<evidence type="ECO:0000313" key="2">
    <source>
        <dbReference type="Proteomes" id="UP000058636"/>
    </source>
</evidence>
<dbReference type="RefSeq" id="WP_004082152.1">
    <property type="nucleotide sequence ID" value="NZ_DAITJQ010000001.1"/>
</dbReference>
<name>A0A124FG56_9THEM</name>
<dbReference type="PANTHER" id="PTHR36441:SF1">
    <property type="entry name" value="DUF503 DOMAIN-CONTAINING PROTEIN"/>
    <property type="match status" value="1"/>
</dbReference>
<reference evidence="1 2" key="1">
    <citation type="journal article" date="2015" name="MBio">
        <title>Genome-Resolved Metagenomic Analysis Reveals Roles for Candidate Phyla and Other Microbial Community Members in Biogeochemical Transformations in Oil Reservoirs.</title>
        <authorList>
            <person name="Hu P."/>
            <person name="Tom L."/>
            <person name="Singh A."/>
            <person name="Thomas B.C."/>
            <person name="Baker B.J."/>
            <person name="Piceno Y.M."/>
            <person name="Andersen G.L."/>
            <person name="Banfield J.F."/>
        </authorList>
    </citation>
    <scope>NUCLEOTIDE SEQUENCE [LARGE SCALE GENOMIC DNA]</scope>
    <source>
        <strain evidence="1">46_26</strain>
    </source>
</reference>
<gene>
    <name evidence="1" type="ORF">XD57_0378</name>
</gene>
<dbReference type="PATRIC" id="fig|93930.3.peg.1161"/>
<comment type="caution">
    <text evidence="1">The sequence shown here is derived from an EMBL/GenBank/DDBJ whole genome shotgun (WGS) entry which is preliminary data.</text>
</comment>
<accession>A0A124FG56</accession>
<dbReference type="EMBL" id="LGFG01000018">
    <property type="protein sequence ID" value="KUK23526.1"/>
    <property type="molecule type" value="Genomic_DNA"/>
</dbReference>
<organism evidence="1 2">
    <name type="scientific">Thermotoga petrophila</name>
    <dbReference type="NCBI Taxonomy" id="93929"/>
    <lineage>
        <taxon>Bacteria</taxon>
        <taxon>Thermotogati</taxon>
        <taxon>Thermotogota</taxon>
        <taxon>Thermotogae</taxon>
        <taxon>Thermotogales</taxon>
        <taxon>Thermotogaceae</taxon>
        <taxon>Thermotoga</taxon>
    </lineage>
</organism>
<sequence length="93" mass="10779">MSVGVVSLRVRLFGVRSLKEKRGILKRLMNDLRKKYNISISEVGAHDSKSFFEIGIAMVNTDRAVIERVFDSIIDYLDLYPGMEVEEIEREVW</sequence>
<dbReference type="OMA" id="WQRATLG"/>
<dbReference type="SUPFAM" id="SSF103007">
    <property type="entry name" value="Hypothetical protein TT1725"/>
    <property type="match status" value="1"/>
</dbReference>
<evidence type="ECO:0000313" key="1">
    <source>
        <dbReference type="EMBL" id="KUK23526.1"/>
    </source>
</evidence>